<evidence type="ECO:0000313" key="2">
    <source>
        <dbReference type="EMBL" id="QBK91978.1"/>
    </source>
</evidence>
<accession>A0A481Z7V6</accession>
<sequence>MPSVKSGKMVTVAYECPKCYPPRFFVKESELDVHLKKGKHFGEEKRKRRVKAEKLYRRNRKK</sequence>
<organism evidence="2">
    <name type="scientific">Pithovirus LCPAC304</name>
    <dbReference type="NCBI Taxonomy" id="2506594"/>
    <lineage>
        <taxon>Viruses</taxon>
        <taxon>Pithoviruses</taxon>
    </lineage>
</organism>
<protein>
    <submittedName>
        <fullName evidence="2">Uncharacterized protein</fullName>
    </submittedName>
</protein>
<name>A0A481Z7V6_9VIRU</name>
<dbReference type="EMBL" id="MK500566">
    <property type="protein sequence ID" value="QBK91978.1"/>
    <property type="molecule type" value="Genomic_DNA"/>
</dbReference>
<proteinExistence type="predicted"/>
<gene>
    <name evidence="2" type="ORF">LCPAC304_03210</name>
</gene>
<evidence type="ECO:0000256" key="1">
    <source>
        <dbReference type="SAM" id="MobiDB-lite"/>
    </source>
</evidence>
<feature type="compositionally biased region" description="Basic residues" evidence="1">
    <location>
        <begin position="46"/>
        <end position="62"/>
    </location>
</feature>
<reference evidence="2" key="1">
    <citation type="journal article" date="2019" name="MBio">
        <title>Virus Genomes from Deep Sea Sediments Expand the Ocean Megavirome and Support Independent Origins of Viral Gigantism.</title>
        <authorList>
            <person name="Backstrom D."/>
            <person name="Yutin N."/>
            <person name="Jorgensen S.L."/>
            <person name="Dharamshi J."/>
            <person name="Homa F."/>
            <person name="Zaremba-Niedwiedzka K."/>
            <person name="Spang A."/>
            <person name="Wolf Y.I."/>
            <person name="Koonin E.V."/>
            <person name="Ettema T.J."/>
        </authorList>
    </citation>
    <scope>NUCLEOTIDE SEQUENCE</scope>
</reference>
<feature type="region of interest" description="Disordered" evidence="1">
    <location>
        <begin position="39"/>
        <end position="62"/>
    </location>
</feature>